<keyword evidence="1" id="KW-1133">Transmembrane helix</keyword>
<gene>
    <name evidence="3" type="ORF">ACNJC6_01171</name>
    <name evidence="2" type="ORF">I6G67_00840</name>
    <name evidence="4" type="ORF">NCTC10308_02602</name>
</gene>
<evidence type="ECO:0000313" key="5">
    <source>
        <dbReference type="Proteomes" id="UP000196240"/>
    </source>
</evidence>
<feature type="transmembrane region" description="Helical" evidence="1">
    <location>
        <begin position="30"/>
        <end position="50"/>
    </location>
</feature>
<dbReference type="Proteomes" id="UP000595107">
    <property type="component" value="Chromosome"/>
</dbReference>
<keyword evidence="1" id="KW-0812">Transmembrane</keyword>
<feature type="transmembrane region" description="Helical" evidence="1">
    <location>
        <begin position="6"/>
        <end position="23"/>
    </location>
</feature>
<dbReference type="EMBL" id="CP065666">
    <property type="protein sequence ID" value="QPS04105.1"/>
    <property type="molecule type" value="Genomic_DNA"/>
</dbReference>
<protein>
    <submittedName>
        <fullName evidence="3">Uncharacterized protein</fullName>
    </submittedName>
</protein>
<dbReference type="AlphaFoldDB" id="A0A1R7QBB1"/>
<reference evidence="3 5" key="1">
    <citation type="submission" date="2017-02" db="EMBL/GenBank/DDBJ databases">
        <authorList>
            <person name="Peterson S.W."/>
        </authorList>
    </citation>
    <scope>NUCLEOTIDE SEQUENCE [LARGE SCALE GENOMIC DNA]</scope>
    <source>
        <strain evidence="3">C6</strain>
    </source>
</reference>
<evidence type="ECO:0000313" key="3">
    <source>
        <dbReference type="EMBL" id="SJX21554.1"/>
    </source>
</evidence>
<dbReference type="Proteomes" id="UP000254227">
    <property type="component" value="Unassembled WGS sequence"/>
</dbReference>
<keyword evidence="1" id="KW-0472">Membrane</keyword>
<dbReference type="EMBL" id="FUUY01000003">
    <property type="protein sequence ID" value="SJX21554.1"/>
    <property type="molecule type" value="Genomic_DNA"/>
</dbReference>
<evidence type="ECO:0000256" key="1">
    <source>
        <dbReference type="SAM" id="Phobius"/>
    </source>
</evidence>
<proteinExistence type="predicted"/>
<organism evidence="3 5">
    <name type="scientific">Acinetobacter johnsonii</name>
    <dbReference type="NCBI Taxonomy" id="40214"/>
    <lineage>
        <taxon>Bacteria</taxon>
        <taxon>Pseudomonadati</taxon>
        <taxon>Pseudomonadota</taxon>
        <taxon>Gammaproteobacteria</taxon>
        <taxon>Moraxellales</taxon>
        <taxon>Moraxellaceae</taxon>
        <taxon>Acinetobacter</taxon>
    </lineage>
</organism>
<dbReference type="Proteomes" id="UP000196240">
    <property type="component" value="Unassembled WGS sequence"/>
</dbReference>
<dbReference type="RefSeq" id="WP_004691573.1">
    <property type="nucleotide sequence ID" value="NZ_BBTB01000009.1"/>
</dbReference>
<reference evidence="4 6" key="2">
    <citation type="submission" date="2018-06" db="EMBL/GenBank/DDBJ databases">
        <authorList>
            <consortium name="Pathogen Informatics"/>
            <person name="Doyle S."/>
        </authorList>
    </citation>
    <scope>NUCLEOTIDE SEQUENCE [LARGE SCALE GENOMIC DNA]</scope>
    <source>
        <strain evidence="4 6">NCTC10308</strain>
    </source>
</reference>
<dbReference type="EMBL" id="UFRV01000006">
    <property type="protein sequence ID" value="SUT97823.1"/>
    <property type="molecule type" value="Genomic_DNA"/>
</dbReference>
<name>A0A1R7QBB1_ACIJO</name>
<accession>A0A1R7QBB1</accession>
<evidence type="ECO:0000313" key="7">
    <source>
        <dbReference type="Proteomes" id="UP000595107"/>
    </source>
</evidence>
<evidence type="ECO:0000313" key="4">
    <source>
        <dbReference type="EMBL" id="SUT97823.1"/>
    </source>
</evidence>
<evidence type="ECO:0000313" key="6">
    <source>
        <dbReference type="Proteomes" id="UP000254227"/>
    </source>
</evidence>
<reference evidence="2 7" key="3">
    <citation type="submission" date="2020-12" db="EMBL/GenBank/DDBJ databases">
        <title>FDA dAtabase for Regulatory Grade micrObial Sequences (FDA-ARGOS): Supporting development and validation of Infectious Disease Dx tests.</title>
        <authorList>
            <person name="Sproer C."/>
            <person name="Gronow S."/>
            <person name="Severitt S."/>
            <person name="Schroder I."/>
            <person name="Tallon L."/>
            <person name="Sadzewicz L."/>
            <person name="Zhao X."/>
            <person name="Boylan J."/>
            <person name="Ott S."/>
            <person name="Bowen H."/>
            <person name="Vavikolanu K."/>
            <person name="Mehta A."/>
            <person name="Aluvathingal J."/>
            <person name="Nadendla S."/>
            <person name="Lowell S."/>
            <person name="Myers T."/>
            <person name="Yan Y."/>
            <person name="Sichtig H."/>
        </authorList>
    </citation>
    <scope>NUCLEOTIDE SEQUENCE [LARGE SCALE GENOMIC DNA]</scope>
    <source>
        <strain evidence="2 7">FDAARGOS_910</strain>
    </source>
</reference>
<evidence type="ECO:0000313" key="2">
    <source>
        <dbReference type="EMBL" id="QPS04105.1"/>
    </source>
</evidence>
<sequence length="153" mass="18196">MYHLELILFICGLLICFVFILLMKKYADRPFGMLAVLLLLGLCLFSYISFCKYQFKQYYEKALIAPDQIRACGIFTQWSEVTHYRRHNISTEKVFYFQSDRQGFLFSNSPRARQSFPDLKTLNINEHVCFQFSPDYTDEMDRYILTGFKKQAN</sequence>